<evidence type="ECO:0000313" key="3">
    <source>
        <dbReference type="Proteomes" id="UP000011185"/>
    </source>
</evidence>
<evidence type="ECO:0008006" key="4">
    <source>
        <dbReference type="Google" id="ProtNLM"/>
    </source>
</evidence>
<reference evidence="2 3" key="1">
    <citation type="journal article" date="2012" name="PLoS Pathog.">
        <title>The genome of the obligate intracellular parasite Trachipleistophora hominis: new insights into microsporidian genome dynamics and reductive evolution.</title>
        <authorList>
            <person name="Heinz E."/>
            <person name="Williams T.A."/>
            <person name="Nakjang S."/>
            <person name="Noel C.J."/>
            <person name="Swan D.C."/>
            <person name="Goldberg A.V."/>
            <person name="Harris S.R."/>
            <person name="Weinmaier T."/>
            <person name="Markert S."/>
            <person name="Becher D."/>
            <person name="Bernhardt J."/>
            <person name="Dagan T."/>
            <person name="Hacker C."/>
            <person name="Lucocq J.M."/>
            <person name="Schweder T."/>
            <person name="Rattei T."/>
            <person name="Hall N."/>
            <person name="Hirt R.P."/>
            <person name="Embley T.M."/>
        </authorList>
    </citation>
    <scope>NUCLEOTIDE SEQUENCE [LARGE SCALE GENOMIC DNA]</scope>
</reference>
<evidence type="ECO:0000313" key="2">
    <source>
        <dbReference type="EMBL" id="ELQ74944.1"/>
    </source>
</evidence>
<feature type="chain" id="PRO_5003978748" description="Transposable element encoded protein" evidence="1">
    <location>
        <begin position="17"/>
        <end position="65"/>
    </location>
</feature>
<organism evidence="2 3">
    <name type="scientific">Trachipleistophora hominis</name>
    <name type="common">Microsporidian parasite</name>
    <dbReference type="NCBI Taxonomy" id="72359"/>
    <lineage>
        <taxon>Eukaryota</taxon>
        <taxon>Fungi</taxon>
        <taxon>Fungi incertae sedis</taxon>
        <taxon>Microsporidia</taxon>
        <taxon>Pleistophoridae</taxon>
        <taxon>Trachipleistophora</taxon>
    </lineage>
</organism>
<evidence type="ECO:0000256" key="1">
    <source>
        <dbReference type="SAM" id="SignalP"/>
    </source>
</evidence>
<proteinExistence type="predicted"/>
<dbReference type="EMBL" id="JH994006">
    <property type="protein sequence ID" value="ELQ74944.1"/>
    <property type="molecule type" value="Genomic_DNA"/>
</dbReference>
<protein>
    <recommendedName>
        <fullName evidence="4">Transposable element encoded protein</fullName>
    </recommendedName>
</protein>
<sequence length="65" mass="7611">MLVYAFMLMLIMYFSAEKIYLKFISTKDGTCDILVLSSPCDGCLKYFYDMLQSIDIETVKKIKNY</sequence>
<name>L7JU47_TRAHO</name>
<dbReference type="InParanoid" id="L7JU47"/>
<accession>L7JU47</accession>
<gene>
    <name evidence="2" type="ORF">THOM_2133</name>
</gene>
<dbReference type="Proteomes" id="UP000011185">
    <property type="component" value="Unassembled WGS sequence"/>
</dbReference>
<dbReference type="AlphaFoldDB" id="L7JU47"/>
<dbReference type="HOGENOM" id="CLU_2851316_0_0_1"/>
<feature type="signal peptide" evidence="1">
    <location>
        <begin position="1"/>
        <end position="16"/>
    </location>
</feature>
<dbReference type="VEuPathDB" id="MicrosporidiaDB:THOM_2133"/>
<keyword evidence="1" id="KW-0732">Signal</keyword>
<keyword evidence="3" id="KW-1185">Reference proteome</keyword>